<dbReference type="RefSeq" id="WP_218327367.1">
    <property type="nucleotide sequence ID" value="NZ_JAHUZB010000008.1"/>
</dbReference>
<feature type="transmembrane region" description="Helical" evidence="1">
    <location>
        <begin position="37"/>
        <end position="55"/>
    </location>
</feature>
<dbReference type="EMBL" id="JAHUZB010000008">
    <property type="protein sequence ID" value="MBV7392153.1"/>
    <property type="molecule type" value="Genomic_DNA"/>
</dbReference>
<name>A0ABS6TGY0_9ENTE</name>
<keyword evidence="3" id="KW-1185">Reference proteome</keyword>
<keyword evidence="1" id="KW-1133">Transmembrane helix</keyword>
<accession>A0ABS6TGY0</accession>
<sequence>MVKINRMIAVLYNLCGVALLALAGGGMAPPVGYVPPWLWISCSIPFIFLLLAHVYRWRLAKQN</sequence>
<keyword evidence="1" id="KW-0812">Transmembrane</keyword>
<evidence type="ECO:0000313" key="2">
    <source>
        <dbReference type="EMBL" id="MBV7392153.1"/>
    </source>
</evidence>
<evidence type="ECO:0000313" key="3">
    <source>
        <dbReference type="Proteomes" id="UP000774130"/>
    </source>
</evidence>
<gene>
    <name evidence="2" type="ORF">KUA55_15830</name>
</gene>
<proteinExistence type="predicted"/>
<evidence type="ECO:0000256" key="1">
    <source>
        <dbReference type="SAM" id="Phobius"/>
    </source>
</evidence>
<feature type="transmembrane region" description="Helical" evidence="1">
    <location>
        <begin position="7"/>
        <end position="25"/>
    </location>
</feature>
<keyword evidence="1" id="KW-0472">Membrane</keyword>
<protein>
    <submittedName>
        <fullName evidence="2">Uncharacterized protein</fullName>
    </submittedName>
</protein>
<reference evidence="2 3" key="1">
    <citation type="submission" date="2021-06" db="EMBL/GenBank/DDBJ databases">
        <title>Enterococcus alishanensis sp. nov., a novel lactic acid bacterium isolated from fresh coffee beans.</title>
        <authorList>
            <person name="Chen Y.-S."/>
        </authorList>
    </citation>
    <scope>NUCLEOTIDE SEQUENCE [LARGE SCALE GENOMIC DNA]</scope>
    <source>
        <strain evidence="2 3">ALS3</strain>
    </source>
</reference>
<organism evidence="2 3">
    <name type="scientific">Enterococcus alishanensis</name>
    <dbReference type="NCBI Taxonomy" id="1303817"/>
    <lineage>
        <taxon>Bacteria</taxon>
        <taxon>Bacillati</taxon>
        <taxon>Bacillota</taxon>
        <taxon>Bacilli</taxon>
        <taxon>Lactobacillales</taxon>
        <taxon>Enterococcaceae</taxon>
        <taxon>Enterococcus</taxon>
    </lineage>
</organism>
<comment type="caution">
    <text evidence="2">The sequence shown here is derived from an EMBL/GenBank/DDBJ whole genome shotgun (WGS) entry which is preliminary data.</text>
</comment>
<dbReference type="Proteomes" id="UP000774130">
    <property type="component" value="Unassembled WGS sequence"/>
</dbReference>